<evidence type="ECO:0000259" key="13">
    <source>
        <dbReference type="Pfam" id="PF17403"/>
    </source>
</evidence>
<feature type="domain" description="Nrap protein" evidence="14">
    <location>
        <begin position="472"/>
        <end position="631"/>
    </location>
</feature>
<evidence type="ECO:0000256" key="5">
    <source>
        <dbReference type="ARBA" id="ARBA00022454"/>
    </source>
</evidence>
<evidence type="ECO:0000256" key="9">
    <source>
        <dbReference type="ARBA" id="ARBA00035020"/>
    </source>
</evidence>
<feature type="domain" description="Nrap protein" evidence="16">
    <location>
        <begin position="852"/>
        <end position="1007"/>
    </location>
</feature>
<comment type="similarity">
    <text evidence="3 10">Belongs to the NRAP family.</text>
</comment>
<comment type="subcellular location">
    <subcellularLocation>
        <location evidence="1">Chromosome</location>
    </subcellularLocation>
    <subcellularLocation>
        <location evidence="2 10">Nucleus</location>
        <location evidence="2 10">Nucleolus</location>
    </subcellularLocation>
</comment>
<dbReference type="Pfam" id="PF17404">
    <property type="entry name" value="Nrap_D3"/>
    <property type="match status" value="1"/>
</dbReference>
<keyword evidence="7 10" id="KW-0539">Nucleus</keyword>
<dbReference type="Pfam" id="PF17405">
    <property type="entry name" value="Nrap_D4"/>
    <property type="match status" value="1"/>
</dbReference>
<keyword evidence="5" id="KW-0158">Chromosome</keyword>
<gene>
    <name evidence="18" type="ORF">NDU88_006522</name>
</gene>
<feature type="compositionally biased region" description="Acidic residues" evidence="11">
    <location>
        <begin position="17"/>
        <end position="32"/>
    </location>
</feature>
<dbReference type="Gene3D" id="3.30.70.3030">
    <property type="match status" value="1"/>
</dbReference>
<evidence type="ECO:0000313" key="19">
    <source>
        <dbReference type="Proteomes" id="UP001066276"/>
    </source>
</evidence>
<comment type="subunit">
    <text evidence="9">Part of the small subunit (SSU) processome, composed of more than 70 proteins and the RNA chaperone small nucleolar RNA (snoRNA) U3.</text>
</comment>
<feature type="domain" description="Nrap protein" evidence="13">
    <location>
        <begin position="328"/>
        <end position="465"/>
    </location>
</feature>
<evidence type="ECO:0000259" key="17">
    <source>
        <dbReference type="Pfam" id="PF17407"/>
    </source>
</evidence>
<evidence type="ECO:0000256" key="2">
    <source>
        <dbReference type="ARBA" id="ARBA00004604"/>
    </source>
</evidence>
<sequence length="1152" mass="130479">MKRKAEQPLGAEKVTEDVDEEQMDDLEEDDMNETSSNVNVKSTETKKTKAGGLLKPVKMSKAELYKPPTNEELNQLKETENLFHSNLLRMQIEELLNEVKLKEKKRKIIDAFLHEINSLLTSVPETQEMDIVDQSWLPKGVKVPYLQVPYRVKGKFRFLPPVSVKVVGSYLLDTCILPEINVDVAVTMPQEILQAKDNLNQRYHRKRALYLAHIAYHLSKRKVFGGVTFAYMNGSHMKPILLLRPAGKDEKLVTVRLFVCPPPGFFKSSRFHPGKNNVRTAWFLEKGIDQEGTIEPPTPHYNNSLLTDTVLESHLHFLSSANSDFPGMKDGISILKVWLHQRELDKGFGSFNGFVASMLVTYLLSKHKINKLMSGYQVLRNLLQFLATTDLTVSGISLSKSSDASLPALADFHQAFEVVFVDPSGFVNLCADMTESKYKQLQFEANRSMEILDDTTTDGFHLLLMVSKPLLETFDHVFHIRNLAKLQATCKKMKLLNELIDHSGNYIAAVLPLLLSLFCRGLGDRLVLLSHALPQIPEWSIADNPPKHKDIDHLSFGMLLRPEYYNSILEKGPEADNPKAVEFQKFWGEKSELRRFQDGSVCEAVVWAATTIHEKRLVPEQIVKHLLNLHAEIPASSVCYTGALLEPVIQVTKEPKGTGEEQLISIVKAYDDLSRKLWSLEDLPLTATSVQGTHPALRYTDVFPPVPVKPDYDFHEKVKERKSLLPLRDKPCPAYVAPLKVICHMEGSGKWPQDKEAIKRVKAAFHIRLAELLTGKHQLVCRAAATHIDVYKDGFVFRIQVAYHREPHFMKESVTPEGMLKYSDTSESHQLEMATLHLPSLTSTLHGLQQQHPAFGGASRLVKRWISAQMLSDSISDESVDLLVAFLFLHPAPFTPPSSPQVGFLRLLRLLATFDWKNEPLIVNLNQDIKDVEYAEIRTNFISARANLPVMFIATPKDRKASVWTKEKPSAQILQRLIVLSLDSLHALEKQLMDPSGSHDIKLIFRPPLDFYDVLIHLNPKQIPRHREAVDKPLKSFTRGMLSSDAMVKTLFIPVVDYDPVQCYLRELRAAFKDLALFFYDMYGGEVIGVLWKPSAFEPQSFKTTNVKGRMMEVRGAESVMVPNVEAVVEDFEIMGAGLVRKVEANTEKWNI</sequence>
<dbReference type="PANTHER" id="PTHR17972">
    <property type="entry name" value="NUCLEOLAR RNA-ASSOCIATED PROTEIN"/>
    <property type="match status" value="1"/>
</dbReference>
<dbReference type="Pfam" id="PF17407">
    <property type="entry name" value="Nrap_D6"/>
    <property type="match status" value="1"/>
</dbReference>
<evidence type="ECO:0000256" key="7">
    <source>
        <dbReference type="ARBA" id="ARBA00023242"/>
    </source>
</evidence>
<evidence type="ECO:0000259" key="14">
    <source>
        <dbReference type="Pfam" id="PF17404"/>
    </source>
</evidence>
<comment type="caution">
    <text evidence="18">The sequence shown here is derived from an EMBL/GenBank/DDBJ whole genome shotgun (WGS) entry which is preliminary data.</text>
</comment>
<comment type="function">
    <text evidence="8">Part of the small subunit (SSU) processome, first precursor of the small eukaryotic ribosomal subunit. During the assembly of the SSU processome in the nucleolus, many ribosome biogenesis factors, an RNA chaperone and ribosomal proteins associate with the nascent pre-rRNA and work in concert to generate RNA folding, modifications, rearrangements and cleavage as well as targeted degradation of pre-ribosomal RNA by the RNA exosome.</text>
</comment>
<dbReference type="InterPro" id="IPR035371">
    <property type="entry name" value="Nrap_D6"/>
</dbReference>
<evidence type="ECO:0000256" key="10">
    <source>
        <dbReference type="RuleBase" id="RU364032"/>
    </source>
</evidence>
<dbReference type="InterPro" id="IPR005554">
    <property type="entry name" value="NOL6/Upt22"/>
</dbReference>
<feature type="domain" description="Nrap protein" evidence="12">
    <location>
        <begin position="182"/>
        <end position="322"/>
    </location>
</feature>
<dbReference type="Pfam" id="PF17406">
    <property type="entry name" value="Nrap_D5"/>
    <property type="match status" value="1"/>
</dbReference>
<evidence type="ECO:0000256" key="11">
    <source>
        <dbReference type="SAM" id="MobiDB-lite"/>
    </source>
</evidence>
<dbReference type="PANTHER" id="PTHR17972:SF0">
    <property type="entry name" value="NUCLEOLAR PROTEIN 6"/>
    <property type="match status" value="1"/>
</dbReference>
<dbReference type="FunFam" id="1.10.1410.10:FF:000006">
    <property type="entry name" value="Nucleolar protein 6"/>
    <property type="match status" value="1"/>
</dbReference>
<dbReference type="Proteomes" id="UP001066276">
    <property type="component" value="Chromosome 1_2"/>
</dbReference>
<dbReference type="InterPro" id="IPR035370">
    <property type="entry name" value="Nrap_D5"/>
</dbReference>
<feature type="domain" description="Nrap protein" evidence="17">
    <location>
        <begin position="1009"/>
        <end position="1143"/>
    </location>
</feature>
<evidence type="ECO:0000259" key="15">
    <source>
        <dbReference type="Pfam" id="PF17405"/>
    </source>
</evidence>
<dbReference type="GO" id="GO:0034456">
    <property type="term" value="C:UTP-C complex"/>
    <property type="evidence" value="ECO:0007669"/>
    <property type="project" value="TreeGrafter"/>
</dbReference>
<dbReference type="InterPro" id="IPR035082">
    <property type="entry name" value="Nrap_D1"/>
</dbReference>
<dbReference type="GO" id="GO:0006409">
    <property type="term" value="P:tRNA export from nucleus"/>
    <property type="evidence" value="ECO:0007669"/>
    <property type="project" value="TreeGrafter"/>
</dbReference>
<keyword evidence="6 10" id="KW-0694">RNA-binding</keyword>
<evidence type="ECO:0000256" key="1">
    <source>
        <dbReference type="ARBA" id="ARBA00004286"/>
    </source>
</evidence>
<dbReference type="GO" id="GO:0032040">
    <property type="term" value="C:small-subunit processome"/>
    <property type="evidence" value="ECO:0007669"/>
    <property type="project" value="TreeGrafter"/>
</dbReference>
<dbReference type="GO" id="GO:0005694">
    <property type="term" value="C:chromosome"/>
    <property type="evidence" value="ECO:0007669"/>
    <property type="project" value="UniProtKB-SubCell"/>
</dbReference>
<feature type="region of interest" description="Disordered" evidence="11">
    <location>
        <begin position="1"/>
        <end position="48"/>
    </location>
</feature>
<evidence type="ECO:0000313" key="18">
    <source>
        <dbReference type="EMBL" id="KAJ1211161.1"/>
    </source>
</evidence>
<proteinExistence type="inferred from homology"/>
<feature type="domain" description="Nrap protein" evidence="15">
    <location>
        <begin position="650"/>
        <end position="850"/>
    </location>
</feature>
<dbReference type="InterPro" id="IPR035368">
    <property type="entry name" value="Nrap_D3"/>
</dbReference>
<keyword evidence="19" id="KW-1185">Reference proteome</keyword>
<evidence type="ECO:0000259" key="12">
    <source>
        <dbReference type="Pfam" id="PF03813"/>
    </source>
</evidence>
<dbReference type="GO" id="GO:0032545">
    <property type="term" value="C:CURI complex"/>
    <property type="evidence" value="ECO:0007669"/>
    <property type="project" value="TreeGrafter"/>
</dbReference>
<protein>
    <recommendedName>
        <fullName evidence="4 10">Nucleolar protein 6</fullName>
    </recommendedName>
</protein>
<evidence type="ECO:0000256" key="8">
    <source>
        <dbReference type="ARBA" id="ARBA00035000"/>
    </source>
</evidence>
<dbReference type="GO" id="GO:0003723">
    <property type="term" value="F:RNA binding"/>
    <property type="evidence" value="ECO:0007669"/>
    <property type="project" value="UniProtKB-KW"/>
</dbReference>
<accession>A0AAV7WDV5</accession>
<dbReference type="Gene3D" id="1.10.1410.10">
    <property type="match status" value="2"/>
</dbReference>
<dbReference type="InterPro" id="IPR035367">
    <property type="entry name" value="Nrap_D2"/>
</dbReference>
<dbReference type="Pfam" id="PF17403">
    <property type="entry name" value="Nrap_D2"/>
    <property type="match status" value="1"/>
</dbReference>
<evidence type="ECO:0000256" key="4">
    <source>
        <dbReference type="ARBA" id="ARBA00016437"/>
    </source>
</evidence>
<dbReference type="InterPro" id="IPR035369">
    <property type="entry name" value="Nrap_D4"/>
</dbReference>
<dbReference type="FunFam" id="1.10.1410.10:FF:000005">
    <property type="entry name" value="Nucleolar protein 6"/>
    <property type="match status" value="1"/>
</dbReference>
<dbReference type="GO" id="GO:0006364">
    <property type="term" value="P:rRNA processing"/>
    <property type="evidence" value="ECO:0007669"/>
    <property type="project" value="TreeGrafter"/>
</dbReference>
<dbReference type="FunFam" id="3.30.70.3030:FF:000001">
    <property type="entry name" value="Nucleolar protein 6"/>
    <property type="match status" value="1"/>
</dbReference>
<evidence type="ECO:0000256" key="6">
    <source>
        <dbReference type="ARBA" id="ARBA00022884"/>
    </source>
</evidence>
<evidence type="ECO:0000259" key="16">
    <source>
        <dbReference type="Pfam" id="PF17406"/>
    </source>
</evidence>
<evidence type="ECO:0000256" key="3">
    <source>
        <dbReference type="ARBA" id="ARBA00006674"/>
    </source>
</evidence>
<name>A0AAV7WDV5_PLEWA</name>
<organism evidence="18 19">
    <name type="scientific">Pleurodeles waltl</name>
    <name type="common">Iberian ribbed newt</name>
    <dbReference type="NCBI Taxonomy" id="8319"/>
    <lineage>
        <taxon>Eukaryota</taxon>
        <taxon>Metazoa</taxon>
        <taxon>Chordata</taxon>
        <taxon>Craniata</taxon>
        <taxon>Vertebrata</taxon>
        <taxon>Euteleostomi</taxon>
        <taxon>Amphibia</taxon>
        <taxon>Batrachia</taxon>
        <taxon>Caudata</taxon>
        <taxon>Salamandroidea</taxon>
        <taxon>Salamandridae</taxon>
        <taxon>Pleurodelinae</taxon>
        <taxon>Pleurodeles</taxon>
    </lineage>
</organism>
<dbReference type="Pfam" id="PF03813">
    <property type="entry name" value="Nrap"/>
    <property type="match status" value="1"/>
</dbReference>
<dbReference type="EMBL" id="JANPWB010000002">
    <property type="protein sequence ID" value="KAJ1211161.1"/>
    <property type="molecule type" value="Genomic_DNA"/>
</dbReference>
<reference evidence="18" key="1">
    <citation type="journal article" date="2022" name="bioRxiv">
        <title>Sequencing and chromosome-scale assembly of the giantPleurodeles waltlgenome.</title>
        <authorList>
            <person name="Brown T."/>
            <person name="Elewa A."/>
            <person name="Iarovenko S."/>
            <person name="Subramanian E."/>
            <person name="Araus A.J."/>
            <person name="Petzold A."/>
            <person name="Susuki M."/>
            <person name="Suzuki K.-i.T."/>
            <person name="Hayashi T."/>
            <person name="Toyoda A."/>
            <person name="Oliveira C."/>
            <person name="Osipova E."/>
            <person name="Leigh N.D."/>
            <person name="Simon A."/>
            <person name="Yun M.H."/>
        </authorList>
    </citation>
    <scope>NUCLEOTIDE SEQUENCE</scope>
    <source>
        <strain evidence="18">20211129_DDA</strain>
        <tissue evidence="18">Liver</tissue>
    </source>
</reference>
<dbReference type="AlphaFoldDB" id="A0AAV7WDV5"/>